<dbReference type="EMBL" id="LFZO01000360">
    <property type="protein sequence ID" value="KXT09240.1"/>
    <property type="molecule type" value="Genomic_DNA"/>
</dbReference>
<dbReference type="AlphaFoldDB" id="A0A139I3D1"/>
<name>A0A139I3D1_9PEZI</name>
<gene>
    <name evidence="1" type="ORF">AC579_6776</name>
</gene>
<evidence type="ECO:0000313" key="1">
    <source>
        <dbReference type="EMBL" id="KXT09240.1"/>
    </source>
</evidence>
<accession>A0A139I3D1</accession>
<sequence length="118" mass="13156">MAYAGQWRFAFHLQMRPFASRAYATLGERHQHDQHFDCLPEAHVAARIASQPDQLHSKYGSVDTQSQCYANNLQSNALAGGTAKSPRPYGPWPAVHLPTMEQWCNDYSLDGHLLSGAT</sequence>
<organism evidence="1 2">
    <name type="scientific">Pseudocercospora musae</name>
    <dbReference type="NCBI Taxonomy" id="113226"/>
    <lineage>
        <taxon>Eukaryota</taxon>
        <taxon>Fungi</taxon>
        <taxon>Dikarya</taxon>
        <taxon>Ascomycota</taxon>
        <taxon>Pezizomycotina</taxon>
        <taxon>Dothideomycetes</taxon>
        <taxon>Dothideomycetidae</taxon>
        <taxon>Mycosphaerellales</taxon>
        <taxon>Mycosphaerellaceae</taxon>
        <taxon>Pseudocercospora</taxon>
    </lineage>
</organism>
<dbReference type="Proteomes" id="UP000073492">
    <property type="component" value="Unassembled WGS sequence"/>
</dbReference>
<comment type="caution">
    <text evidence="1">The sequence shown here is derived from an EMBL/GenBank/DDBJ whole genome shotgun (WGS) entry which is preliminary data.</text>
</comment>
<protein>
    <submittedName>
        <fullName evidence="1">Uncharacterized protein</fullName>
    </submittedName>
</protein>
<keyword evidence="2" id="KW-1185">Reference proteome</keyword>
<evidence type="ECO:0000313" key="2">
    <source>
        <dbReference type="Proteomes" id="UP000073492"/>
    </source>
</evidence>
<proteinExistence type="predicted"/>
<reference evidence="1 2" key="1">
    <citation type="submission" date="2015-07" db="EMBL/GenBank/DDBJ databases">
        <title>Comparative genomics of the Sigatoka disease complex on banana suggests a link between parallel evolutionary changes in Pseudocercospora fijiensis and Pseudocercospora eumusae and increased virulence on the banana host.</title>
        <authorList>
            <person name="Chang T.-C."/>
            <person name="Salvucci A."/>
            <person name="Crous P.W."/>
            <person name="Stergiopoulos I."/>
        </authorList>
    </citation>
    <scope>NUCLEOTIDE SEQUENCE [LARGE SCALE GENOMIC DNA]</scope>
    <source>
        <strain evidence="1 2">CBS 116634</strain>
    </source>
</reference>